<dbReference type="GO" id="GO:0016740">
    <property type="term" value="F:transferase activity"/>
    <property type="evidence" value="ECO:0007669"/>
    <property type="project" value="UniProtKB-KW"/>
</dbReference>
<sequence>MKNRVWVFFYGSNIDLNVLKKVGFEPDEVHIAKLKGFDIQISPLANLVRSDRHCTYGILVTGTHEELERLYGLYVQKELGATYLPEAVLCEKEDGSLVPALCYIAPETPPSPATPEYLARILMPARAFGFPDWCVERLEDFAASS</sequence>
<dbReference type="Proteomes" id="UP000184191">
    <property type="component" value="Unassembled WGS sequence"/>
</dbReference>
<evidence type="ECO:0000313" key="1">
    <source>
        <dbReference type="EMBL" id="SHL82519.1"/>
    </source>
</evidence>
<reference evidence="2" key="1">
    <citation type="submission" date="2016-11" db="EMBL/GenBank/DDBJ databases">
        <authorList>
            <person name="Varghese N."/>
            <person name="Submissions S."/>
        </authorList>
    </citation>
    <scope>NUCLEOTIDE SEQUENCE [LARGE SCALE GENOMIC DNA]</scope>
    <source>
        <strain evidence="2">DSM 29327</strain>
    </source>
</reference>
<dbReference type="SUPFAM" id="SSF110857">
    <property type="entry name" value="Gamma-glutamyl cyclotransferase-like"/>
    <property type="match status" value="1"/>
</dbReference>
<dbReference type="InterPro" id="IPR013024">
    <property type="entry name" value="GGCT-like"/>
</dbReference>
<dbReference type="Gene3D" id="3.10.490.10">
    <property type="entry name" value="Gamma-glutamyl cyclotransferase-like"/>
    <property type="match status" value="1"/>
</dbReference>
<keyword evidence="1" id="KW-0808">Transferase</keyword>
<proteinExistence type="predicted"/>
<dbReference type="EMBL" id="FRBN01000050">
    <property type="protein sequence ID" value="SHL82519.1"/>
    <property type="molecule type" value="Genomic_DNA"/>
</dbReference>
<keyword evidence="2" id="KW-1185">Reference proteome</keyword>
<dbReference type="RefSeq" id="WP_073201010.1">
    <property type="nucleotide sequence ID" value="NZ_FRBN01000050.1"/>
</dbReference>
<name>A0A1M7DTL7_9RHOB</name>
<protein>
    <submittedName>
        <fullName evidence="1">Gamma-glutamyl cyclotransferase, AIG2-like</fullName>
    </submittedName>
</protein>
<accession>A0A1M7DTL7</accession>
<dbReference type="InterPro" id="IPR036568">
    <property type="entry name" value="GGCT-like_sf"/>
</dbReference>
<gene>
    <name evidence="1" type="ORF">SAMN05444414_1504</name>
</gene>
<dbReference type="AlphaFoldDB" id="A0A1M7DTL7"/>
<evidence type="ECO:0000313" key="2">
    <source>
        <dbReference type="Proteomes" id="UP000184191"/>
    </source>
</evidence>
<dbReference type="CDD" id="cd06661">
    <property type="entry name" value="GGCT_like"/>
    <property type="match status" value="1"/>
</dbReference>
<organism evidence="1 2">
    <name type="scientific">Roseovarius marisflavi</name>
    <dbReference type="NCBI Taxonomy" id="1054996"/>
    <lineage>
        <taxon>Bacteria</taxon>
        <taxon>Pseudomonadati</taxon>
        <taxon>Pseudomonadota</taxon>
        <taxon>Alphaproteobacteria</taxon>
        <taxon>Rhodobacterales</taxon>
        <taxon>Roseobacteraceae</taxon>
        <taxon>Roseovarius</taxon>
    </lineage>
</organism>